<gene>
    <name evidence="21" type="ORF">RN001_002954</name>
</gene>
<evidence type="ECO:0000256" key="11">
    <source>
        <dbReference type="ARBA" id="ARBA00023002"/>
    </source>
</evidence>
<keyword evidence="22" id="KW-1185">Reference proteome</keyword>
<comment type="similarity">
    <text evidence="4">Belongs to the AB hydrolase superfamily. Lipase family.</text>
</comment>
<evidence type="ECO:0000313" key="22">
    <source>
        <dbReference type="Proteomes" id="UP001353858"/>
    </source>
</evidence>
<dbReference type="SUPFAM" id="SSF53474">
    <property type="entry name" value="alpha/beta-Hydrolases"/>
    <property type="match status" value="1"/>
</dbReference>
<dbReference type="InterPro" id="IPR029058">
    <property type="entry name" value="AB_hydrolase_fold"/>
</dbReference>
<proteinExistence type="inferred from homology"/>
<keyword evidence="11" id="KW-0560">Oxidoreductase</keyword>
<dbReference type="PRINTS" id="PR00821">
    <property type="entry name" value="TAGLIPASE"/>
</dbReference>
<dbReference type="EMBL" id="JARPUR010000001">
    <property type="protein sequence ID" value="KAK4886683.1"/>
    <property type="molecule type" value="Genomic_DNA"/>
</dbReference>
<evidence type="ECO:0000256" key="1">
    <source>
        <dbReference type="ARBA" id="ARBA00004275"/>
    </source>
</evidence>
<feature type="domain" description="Lipase" evidence="18">
    <location>
        <begin position="22"/>
        <end position="227"/>
    </location>
</feature>
<dbReference type="Proteomes" id="UP001353858">
    <property type="component" value="Unassembled WGS sequence"/>
</dbReference>
<dbReference type="GO" id="GO:0046872">
    <property type="term" value="F:metal ion binding"/>
    <property type="evidence" value="ECO:0007669"/>
    <property type="project" value="UniProtKB-KW"/>
</dbReference>
<evidence type="ECO:0000256" key="13">
    <source>
        <dbReference type="ARBA" id="ARBA00023140"/>
    </source>
</evidence>
<dbReference type="InterPro" id="IPR000734">
    <property type="entry name" value="TAG_lipase"/>
</dbReference>
<dbReference type="Pfam" id="PF13193">
    <property type="entry name" value="AMP-binding_C"/>
    <property type="match status" value="1"/>
</dbReference>
<dbReference type="PANTHER" id="PTHR24096">
    <property type="entry name" value="LONG-CHAIN-FATTY-ACID--COA LIGASE"/>
    <property type="match status" value="1"/>
</dbReference>
<evidence type="ECO:0000256" key="4">
    <source>
        <dbReference type="ARBA" id="ARBA00010701"/>
    </source>
</evidence>
<dbReference type="Gene3D" id="3.30.300.30">
    <property type="match status" value="1"/>
</dbReference>
<name>A0AAN7QNT5_9COLE</name>
<evidence type="ECO:0000256" key="6">
    <source>
        <dbReference type="ARBA" id="ARBA00019043"/>
    </source>
</evidence>
<evidence type="ECO:0000256" key="2">
    <source>
        <dbReference type="ARBA" id="ARBA00004613"/>
    </source>
</evidence>
<dbReference type="Gene3D" id="3.40.50.1820">
    <property type="entry name" value="alpha/beta hydrolase"/>
    <property type="match status" value="1"/>
</dbReference>
<keyword evidence="8" id="KW-0479">Metal-binding</keyword>
<dbReference type="PROSITE" id="PS00455">
    <property type="entry name" value="AMP_BINDING"/>
    <property type="match status" value="1"/>
</dbReference>
<evidence type="ECO:0000259" key="18">
    <source>
        <dbReference type="Pfam" id="PF00151"/>
    </source>
</evidence>
<evidence type="ECO:0000256" key="7">
    <source>
        <dbReference type="ARBA" id="ARBA00022525"/>
    </source>
</evidence>
<dbReference type="SUPFAM" id="SSF56801">
    <property type="entry name" value="Acetyl-CoA synthetase-like"/>
    <property type="match status" value="1"/>
</dbReference>
<evidence type="ECO:0000256" key="3">
    <source>
        <dbReference type="ARBA" id="ARBA00006432"/>
    </source>
</evidence>
<dbReference type="InterPro" id="IPR020845">
    <property type="entry name" value="AMP-binding_CS"/>
</dbReference>
<keyword evidence="10" id="KW-0067">ATP-binding</keyword>
<evidence type="ECO:0000256" key="8">
    <source>
        <dbReference type="ARBA" id="ARBA00022723"/>
    </source>
</evidence>
<evidence type="ECO:0000256" key="10">
    <source>
        <dbReference type="ARBA" id="ARBA00022840"/>
    </source>
</evidence>
<reference evidence="22" key="1">
    <citation type="submission" date="2023-01" db="EMBL/GenBank/DDBJ databases">
        <title>Key to firefly adult light organ development and bioluminescence: homeobox transcription factors regulate luciferase expression and transportation to peroxisome.</title>
        <authorList>
            <person name="Fu X."/>
        </authorList>
    </citation>
    <scope>NUCLEOTIDE SEQUENCE [LARGE SCALE GENOMIC DNA]</scope>
</reference>
<dbReference type="Pfam" id="PF00151">
    <property type="entry name" value="Lipase"/>
    <property type="match status" value="1"/>
</dbReference>
<dbReference type="FunFam" id="3.40.50.12780:FF:000003">
    <property type="entry name" value="Long-chain-fatty-acid--CoA ligase FadD"/>
    <property type="match status" value="1"/>
</dbReference>
<dbReference type="GO" id="GO:0047077">
    <property type="term" value="F:Photinus-luciferin 4-monooxygenase (ATP-hydrolyzing) activity"/>
    <property type="evidence" value="ECO:0007669"/>
    <property type="project" value="UniProtKB-EC"/>
</dbReference>
<dbReference type="InterPro" id="IPR000873">
    <property type="entry name" value="AMP-dep_synth/lig_dom"/>
</dbReference>
<dbReference type="InterPro" id="IPR045851">
    <property type="entry name" value="AMP-bd_C_sf"/>
</dbReference>
<keyword evidence="15" id="KW-0599">Photoprotein</keyword>
<evidence type="ECO:0000256" key="16">
    <source>
        <dbReference type="ARBA" id="ARBA00048497"/>
    </source>
</evidence>
<feature type="signal peptide" evidence="17">
    <location>
        <begin position="1"/>
        <end position="20"/>
    </location>
</feature>
<evidence type="ECO:0000256" key="5">
    <source>
        <dbReference type="ARBA" id="ARBA00012532"/>
    </source>
</evidence>
<dbReference type="Gene3D" id="2.30.38.10">
    <property type="entry name" value="Luciferase, Domain 3"/>
    <property type="match status" value="1"/>
</dbReference>
<keyword evidence="13" id="KW-0576">Peroxisome</keyword>
<dbReference type="InterPro" id="IPR013818">
    <property type="entry name" value="Lipase"/>
</dbReference>
<dbReference type="Pfam" id="PF00501">
    <property type="entry name" value="AMP-binding"/>
    <property type="match status" value="1"/>
</dbReference>
<dbReference type="GO" id="GO:0005576">
    <property type="term" value="C:extracellular region"/>
    <property type="evidence" value="ECO:0007669"/>
    <property type="project" value="UniProtKB-SubCell"/>
</dbReference>
<comment type="similarity">
    <text evidence="3">Belongs to the ATP-dependent AMP-binding enzyme family.</text>
</comment>
<keyword evidence="9" id="KW-0547">Nucleotide-binding</keyword>
<dbReference type="GO" id="GO:0046949">
    <property type="term" value="P:fatty-acyl-CoA biosynthetic process"/>
    <property type="evidence" value="ECO:0007669"/>
    <property type="project" value="TreeGrafter"/>
</dbReference>
<dbReference type="GO" id="GO:0008218">
    <property type="term" value="P:bioluminescence"/>
    <property type="evidence" value="ECO:0007669"/>
    <property type="project" value="UniProtKB-KW"/>
</dbReference>
<keyword evidence="12" id="KW-0503">Monooxygenase</keyword>
<dbReference type="AlphaFoldDB" id="A0AAN7QNT5"/>
<dbReference type="GO" id="GO:0005524">
    <property type="term" value="F:ATP binding"/>
    <property type="evidence" value="ECO:0007669"/>
    <property type="project" value="UniProtKB-KW"/>
</dbReference>
<accession>A0AAN7QNT5</accession>
<evidence type="ECO:0000256" key="17">
    <source>
        <dbReference type="SAM" id="SignalP"/>
    </source>
</evidence>
<evidence type="ECO:0000259" key="19">
    <source>
        <dbReference type="Pfam" id="PF00501"/>
    </source>
</evidence>
<keyword evidence="17" id="KW-0732">Signal</keyword>
<keyword evidence="7" id="KW-0964">Secreted</keyword>
<dbReference type="GO" id="GO:0004467">
    <property type="term" value="F:long-chain fatty acid-CoA ligase activity"/>
    <property type="evidence" value="ECO:0007669"/>
    <property type="project" value="TreeGrafter"/>
</dbReference>
<organism evidence="21 22">
    <name type="scientific">Aquatica leii</name>
    <dbReference type="NCBI Taxonomy" id="1421715"/>
    <lineage>
        <taxon>Eukaryota</taxon>
        <taxon>Metazoa</taxon>
        <taxon>Ecdysozoa</taxon>
        <taxon>Arthropoda</taxon>
        <taxon>Hexapoda</taxon>
        <taxon>Insecta</taxon>
        <taxon>Pterygota</taxon>
        <taxon>Neoptera</taxon>
        <taxon>Endopterygota</taxon>
        <taxon>Coleoptera</taxon>
        <taxon>Polyphaga</taxon>
        <taxon>Elateriformia</taxon>
        <taxon>Elateroidea</taxon>
        <taxon>Lampyridae</taxon>
        <taxon>Luciolinae</taxon>
        <taxon>Aquatica</taxon>
    </lineage>
</organism>
<feature type="domain" description="AMP-binding enzyme C-terminal" evidence="20">
    <location>
        <begin position="672"/>
        <end position="748"/>
    </location>
</feature>
<comment type="catalytic activity">
    <reaction evidence="16">
        <text>firefly D-luciferin + ATP + O2 = firefly oxyluciferin + hnu + AMP + CO2 + diphosphate</text>
        <dbReference type="Rhea" id="RHEA:10732"/>
        <dbReference type="ChEBI" id="CHEBI:15379"/>
        <dbReference type="ChEBI" id="CHEBI:16526"/>
        <dbReference type="ChEBI" id="CHEBI:16792"/>
        <dbReference type="ChEBI" id="CHEBI:30212"/>
        <dbReference type="ChEBI" id="CHEBI:30616"/>
        <dbReference type="ChEBI" id="CHEBI:33019"/>
        <dbReference type="ChEBI" id="CHEBI:58038"/>
        <dbReference type="ChEBI" id="CHEBI:456215"/>
        <dbReference type="EC" id="1.13.12.7"/>
    </reaction>
</comment>
<feature type="chain" id="PRO_5042823058" description="Luciferin 4-monooxygenase" evidence="17">
    <location>
        <begin position="21"/>
        <end position="757"/>
    </location>
</feature>
<evidence type="ECO:0000313" key="21">
    <source>
        <dbReference type="EMBL" id="KAK4886683.1"/>
    </source>
</evidence>
<dbReference type="CDD" id="cd05911">
    <property type="entry name" value="Firefly_Luc_like"/>
    <property type="match status" value="1"/>
</dbReference>
<dbReference type="Gene3D" id="3.40.50.980">
    <property type="match status" value="1"/>
</dbReference>
<comment type="caution">
    <text evidence="21">The sequence shown here is derived from an EMBL/GenBank/DDBJ whole genome shotgun (WGS) entry which is preliminary data.</text>
</comment>
<evidence type="ECO:0000256" key="14">
    <source>
        <dbReference type="ARBA" id="ARBA00023223"/>
    </source>
</evidence>
<comment type="subcellular location">
    <subcellularLocation>
        <location evidence="1">Peroxisome</location>
    </subcellularLocation>
    <subcellularLocation>
        <location evidence="2">Secreted</location>
    </subcellularLocation>
</comment>
<dbReference type="PANTHER" id="PTHR24096:SF422">
    <property type="entry name" value="BCDNA.GH02901"/>
    <property type="match status" value="1"/>
</dbReference>
<keyword evidence="14" id="KW-0455">Luminescence</keyword>
<dbReference type="InterPro" id="IPR025110">
    <property type="entry name" value="AMP-bd_C"/>
</dbReference>
<sequence length="757" mass="84461">MKATVILSLTLVFSIHFGTTANFSINYYLYTNENITQPVLLTPSTYYQVSIKHPTKIVVHGYYETAEKIWYQNLTNEYLLKGNFNVIQVDWSHLAFDNYKISSQNTQIVGSSIGNLIITLHKLYKLSLNNVHLIGHSLGAHACGYAGKKVKLQLRERLGRITALDAAGPLFEFPFRILQGISKNDATIVDAIHTDGGVFGREDSIGTADFYPNGGKRSQPGCNVKDLSYPLTSFEDLLDKKQFLWENVHKWENKTALVCTVTKRSYTYAEVYKKTNALANFFHKYDQVKQSDVILIGLPNVPEYPIISLGSIQAGLIVSTINPFYTADEISKQLVSCKPKVIFTYNGLYPTIKKALSIAKQAIPIVIVKTAVDEQLPRETIDFKSIIQGNTKPEFFQEKDLNDTIFLIYSSGTTGIPKGVQLTHKNIVSNLQQMGYSKINCLSEPNEFNQEVVPVVLPLYHCYGLIICLLNGLRFGCKLLTIPKFSSDLFLNVLNNYSPTLMHIAPPIFLFLLNNPNVSQQSLHNLKTLICGAAPLGAADLMRFHEKNDKINVLQAYGLTEASPLTHIQSSYITNGRKTGGVGYLLPSTKCRIVSIETGNELLANQKGELLISGPQVMKGYYHDSKATSDAIQNEWLKTGDVGYYDEDNHFFITDRIKELIKVKGYQVAPAELEEVLRDHPGVEDAAVVGIPHAKFGEVPKAFVVLKSHTKTKSTDIQDHVNKSVSHFKQLHGGVTIINKIPKSPSGKILRRVLKET</sequence>
<protein>
    <recommendedName>
        <fullName evidence="6">Luciferin 4-monooxygenase</fullName>
        <ecNumber evidence="5">1.13.12.7</ecNumber>
    </recommendedName>
</protein>
<feature type="domain" description="AMP-dependent synthetase/ligase" evidence="19">
    <location>
        <begin position="245"/>
        <end position="622"/>
    </location>
</feature>
<evidence type="ECO:0000259" key="20">
    <source>
        <dbReference type="Pfam" id="PF13193"/>
    </source>
</evidence>
<dbReference type="GO" id="GO:0005777">
    <property type="term" value="C:peroxisome"/>
    <property type="evidence" value="ECO:0007669"/>
    <property type="project" value="UniProtKB-SubCell"/>
</dbReference>
<dbReference type="FunFam" id="3.30.300.30:FF:000007">
    <property type="entry name" value="4-coumarate--CoA ligase 2"/>
    <property type="match status" value="1"/>
</dbReference>
<dbReference type="EC" id="1.13.12.7" evidence="5"/>
<evidence type="ECO:0000256" key="12">
    <source>
        <dbReference type="ARBA" id="ARBA00023033"/>
    </source>
</evidence>
<evidence type="ECO:0000256" key="15">
    <source>
        <dbReference type="ARBA" id="ARBA00023262"/>
    </source>
</evidence>
<dbReference type="GO" id="GO:0016298">
    <property type="term" value="F:lipase activity"/>
    <property type="evidence" value="ECO:0007669"/>
    <property type="project" value="InterPro"/>
</dbReference>
<evidence type="ECO:0000256" key="9">
    <source>
        <dbReference type="ARBA" id="ARBA00022741"/>
    </source>
</evidence>